<sequence>MTLSTNIGLRPIQRRFYTAISIRTPKPRDTGHLRQKKDGSAHKISLYGVQEFPGHTFLSHSPLAWDEIFQALYFYSTVAFDFQRSLT</sequence>
<name>A0A9N9L556_9HELO</name>
<accession>A0A9N9L556</accession>
<dbReference type="EMBL" id="CAJVRL010000084">
    <property type="protein sequence ID" value="CAG8958756.1"/>
    <property type="molecule type" value="Genomic_DNA"/>
</dbReference>
<dbReference type="Proteomes" id="UP000696280">
    <property type="component" value="Unassembled WGS sequence"/>
</dbReference>
<evidence type="ECO:0000313" key="1">
    <source>
        <dbReference type="EMBL" id="CAG8958756.1"/>
    </source>
</evidence>
<protein>
    <submittedName>
        <fullName evidence="1">Uncharacterized protein</fullName>
    </submittedName>
</protein>
<proteinExistence type="predicted"/>
<keyword evidence="2" id="KW-1185">Reference proteome</keyword>
<organism evidence="1 2">
    <name type="scientific">Hymenoscyphus fraxineus</name>
    <dbReference type="NCBI Taxonomy" id="746836"/>
    <lineage>
        <taxon>Eukaryota</taxon>
        <taxon>Fungi</taxon>
        <taxon>Dikarya</taxon>
        <taxon>Ascomycota</taxon>
        <taxon>Pezizomycotina</taxon>
        <taxon>Leotiomycetes</taxon>
        <taxon>Helotiales</taxon>
        <taxon>Helotiaceae</taxon>
        <taxon>Hymenoscyphus</taxon>
    </lineage>
</organism>
<dbReference type="AlphaFoldDB" id="A0A9N9L556"/>
<comment type="caution">
    <text evidence="1">The sequence shown here is derived from an EMBL/GenBank/DDBJ whole genome shotgun (WGS) entry which is preliminary data.</text>
</comment>
<evidence type="ECO:0000313" key="2">
    <source>
        <dbReference type="Proteomes" id="UP000696280"/>
    </source>
</evidence>
<gene>
    <name evidence="1" type="ORF">HYFRA_00011600</name>
</gene>
<reference evidence="1" key="1">
    <citation type="submission" date="2021-07" db="EMBL/GenBank/DDBJ databases">
        <authorList>
            <person name="Durling M."/>
        </authorList>
    </citation>
    <scope>NUCLEOTIDE SEQUENCE</scope>
</reference>